<accession>A0AAV0XTH7</accession>
<gene>
    <name evidence="11" type="ORF">MEUPH1_LOCUS24732</name>
</gene>
<dbReference type="SUPFAM" id="SSF57667">
    <property type="entry name" value="beta-beta-alpha zinc fingers"/>
    <property type="match status" value="1"/>
</dbReference>
<dbReference type="SUPFAM" id="SSF140996">
    <property type="entry name" value="Hermes dimerisation domain"/>
    <property type="match status" value="1"/>
</dbReference>
<evidence type="ECO:0000256" key="4">
    <source>
        <dbReference type="ARBA" id="ARBA00022833"/>
    </source>
</evidence>
<evidence type="ECO:0000259" key="10">
    <source>
        <dbReference type="PROSITE" id="PS50808"/>
    </source>
</evidence>
<evidence type="ECO:0000256" key="5">
    <source>
        <dbReference type="ARBA" id="ARBA00023015"/>
    </source>
</evidence>
<name>A0AAV0XTH7_9HEMI</name>
<comment type="subcellular location">
    <subcellularLocation>
        <location evidence="1">Nucleus</location>
    </subcellularLocation>
</comment>
<reference evidence="11 12" key="1">
    <citation type="submission" date="2023-01" db="EMBL/GenBank/DDBJ databases">
        <authorList>
            <person name="Whitehead M."/>
        </authorList>
    </citation>
    <scope>NUCLEOTIDE SEQUENCE [LARGE SCALE GENOMIC DNA]</scope>
</reference>
<keyword evidence="12" id="KW-1185">Reference proteome</keyword>
<dbReference type="GO" id="GO:0005634">
    <property type="term" value="C:nucleus"/>
    <property type="evidence" value="ECO:0007669"/>
    <property type="project" value="UniProtKB-SubCell"/>
</dbReference>
<keyword evidence="5" id="KW-0805">Transcription regulation</keyword>
<keyword evidence="2" id="KW-0479">Metal-binding</keyword>
<evidence type="ECO:0000256" key="1">
    <source>
        <dbReference type="ARBA" id="ARBA00004123"/>
    </source>
</evidence>
<keyword evidence="7" id="KW-0804">Transcription</keyword>
<dbReference type="GO" id="GO:0046983">
    <property type="term" value="F:protein dimerization activity"/>
    <property type="evidence" value="ECO:0007669"/>
    <property type="project" value="InterPro"/>
</dbReference>
<dbReference type="InterPro" id="IPR008906">
    <property type="entry name" value="HATC_C_dom"/>
</dbReference>
<dbReference type="Pfam" id="PF05699">
    <property type="entry name" value="Dimer_Tnp_hAT"/>
    <property type="match status" value="1"/>
</dbReference>
<evidence type="ECO:0000256" key="3">
    <source>
        <dbReference type="ARBA" id="ARBA00022771"/>
    </source>
</evidence>
<dbReference type="AlphaFoldDB" id="A0AAV0XTH7"/>
<dbReference type="InterPro" id="IPR036236">
    <property type="entry name" value="Znf_C2H2_sf"/>
</dbReference>
<dbReference type="SMART" id="SM00614">
    <property type="entry name" value="ZnF_BED"/>
    <property type="match status" value="1"/>
</dbReference>
<dbReference type="Pfam" id="PF02892">
    <property type="entry name" value="zf-BED"/>
    <property type="match status" value="1"/>
</dbReference>
<comment type="caution">
    <text evidence="11">The sequence shown here is derived from an EMBL/GenBank/DDBJ whole genome shotgun (WGS) entry which is preliminary data.</text>
</comment>
<dbReference type="PANTHER" id="PTHR46481:SF10">
    <property type="entry name" value="ZINC FINGER BED DOMAIN-CONTAINING PROTEIN 39"/>
    <property type="match status" value="1"/>
</dbReference>
<dbReference type="EMBL" id="CARXXK010000449">
    <property type="protein sequence ID" value="CAI6370626.1"/>
    <property type="molecule type" value="Genomic_DNA"/>
</dbReference>
<dbReference type="GO" id="GO:0008270">
    <property type="term" value="F:zinc ion binding"/>
    <property type="evidence" value="ECO:0007669"/>
    <property type="project" value="UniProtKB-KW"/>
</dbReference>
<keyword evidence="4" id="KW-0862">Zinc</keyword>
<dbReference type="InterPro" id="IPR012337">
    <property type="entry name" value="RNaseH-like_sf"/>
</dbReference>
<dbReference type="InterPro" id="IPR052035">
    <property type="entry name" value="ZnF_BED_domain_contain"/>
</dbReference>
<organism evidence="11 12">
    <name type="scientific">Macrosiphum euphorbiae</name>
    <name type="common">potato aphid</name>
    <dbReference type="NCBI Taxonomy" id="13131"/>
    <lineage>
        <taxon>Eukaryota</taxon>
        <taxon>Metazoa</taxon>
        <taxon>Ecdysozoa</taxon>
        <taxon>Arthropoda</taxon>
        <taxon>Hexapoda</taxon>
        <taxon>Insecta</taxon>
        <taxon>Pterygota</taxon>
        <taxon>Neoptera</taxon>
        <taxon>Paraneoptera</taxon>
        <taxon>Hemiptera</taxon>
        <taxon>Sternorrhyncha</taxon>
        <taxon>Aphidomorpha</taxon>
        <taxon>Aphidoidea</taxon>
        <taxon>Aphididae</taxon>
        <taxon>Macrosiphini</taxon>
        <taxon>Macrosiphum</taxon>
    </lineage>
</organism>
<evidence type="ECO:0000256" key="7">
    <source>
        <dbReference type="ARBA" id="ARBA00023163"/>
    </source>
</evidence>
<keyword evidence="3 9" id="KW-0863">Zinc-finger</keyword>
<dbReference type="InterPro" id="IPR003656">
    <property type="entry name" value="Znf_BED"/>
</dbReference>
<evidence type="ECO:0000313" key="11">
    <source>
        <dbReference type="EMBL" id="CAI6370626.1"/>
    </source>
</evidence>
<evidence type="ECO:0000256" key="8">
    <source>
        <dbReference type="ARBA" id="ARBA00023242"/>
    </source>
</evidence>
<dbReference type="PANTHER" id="PTHR46481">
    <property type="entry name" value="ZINC FINGER BED DOMAIN-CONTAINING PROTEIN 4"/>
    <property type="match status" value="1"/>
</dbReference>
<feature type="domain" description="BED-type" evidence="10">
    <location>
        <begin position="4"/>
        <end position="49"/>
    </location>
</feature>
<protein>
    <recommendedName>
        <fullName evidence="10">BED-type domain-containing protein</fullName>
    </recommendedName>
</protein>
<dbReference type="SUPFAM" id="SSF53098">
    <property type="entry name" value="Ribonuclease H-like"/>
    <property type="match status" value="1"/>
</dbReference>
<evidence type="ECO:0000313" key="12">
    <source>
        <dbReference type="Proteomes" id="UP001160148"/>
    </source>
</evidence>
<evidence type="ECO:0000256" key="9">
    <source>
        <dbReference type="PROSITE-ProRule" id="PRU00027"/>
    </source>
</evidence>
<evidence type="ECO:0000256" key="6">
    <source>
        <dbReference type="ARBA" id="ARBA00023125"/>
    </source>
</evidence>
<evidence type="ECO:0000256" key="2">
    <source>
        <dbReference type="ARBA" id="ARBA00022723"/>
    </source>
</evidence>
<dbReference type="Proteomes" id="UP001160148">
    <property type="component" value="Unassembled WGS sequence"/>
</dbReference>
<dbReference type="GO" id="GO:0003677">
    <property type="term" value="F:DNA binding"/>
    <property type="evidence" value="ECO:0007669"/>
    <property type="project" value="UniProtKB-KW"/>
</dbReference>
<sequence length="672" mass="74977">MASSNYSIMWNYFRKVDDSSVGVCKLCDTVVKTGGNTTNLKQHLKRKHPGIQIPNPKTKTRKVNTTTTAVDNDEPDEDGALLVQSISGTQTTLDSMIASTSRPVSQCSMQTEADSVISRTSDSVSVVSSFTSTSRSSSSLSSRLIQPTIDQSIRDLRSYESGGAKSVPITNALVYMLVKDNLPLSSTEKEGFKYFMKKVVPLYKVPSRKTVTELISSKYDVLSLHIKNKLSLVESITLTTDVWTDTTNTKSYLGMTVHFLSLCKLKLESVTLGVLELGERHTSANIVGWLNDILRTWDIDKHQVFLVVTDNGANIKNAVYERFGKDKHLPCFAHTLNLVVQDALDHTEDIAIIINKVKHLVTFFKQSVSASDELHKVCKLKLKQSVPTRWNSVYIMLERFINCSDFVASTIVKFPKGPPMLSGCELFSAKEVMNLLKPFEAATKELSGQNYVTGSKIIPLMHCLAKKIDPITVTSVVSSNLKENLINNLKTHFGRVQYLEILSIATILDPRFKMLHCNDPIASSRAMSKIKKKILDLRTENSETSSNAAVSSSDEDDPNSLWSVHKELVTKKALNEPSCSEMPTDLKHYLNQPTLPLGDDVLKFWDTHGPIYPYLKKIVDPYLSMVATSVPSERIFSKAGQIMTDIRNRLTGDNLNKLLFLGSQPENDWHLE</sequence>
<proteinExistence type="predicted"/>
<dbReference type="GO" id="GO:0009791">
    <property type="term" value="P:post-embryonic development"/>
    <property type="evidence" value="ECO:0007669"/>
    <property type="project" value="UniProtKB-ARBA"/>
</dbReference>
<keyword evidence="6" id="KW-0238">DNA-binding</keyword>
<dbReference type="PROSITE" id="PS50808">
    <property type="entry name" value="ZF_BED"/>
    <property type="match status" value="1"/>
</dbReference>
<keyword evidence="8" id="KW-0539">Nucleus</keyword>